<feature type="region of interest" description="Disordered" evidence="1">
    <location>
        <begin position="92"/>
        <end position="111"/>
    </location>
</feature>
<evidence type="ECO:0000256" key="1">
    <source>
        <dbReference type="SAM" id="MobiDB-lite"/>
    </source>
</evidence>
<keyword evidence="3" id="KW-1185">Reference proteome</keyword>
<gene>
    <name evidence="2" type="ORF">GMOD_00000867</name>
</gene>
<evidence type="ECO:0000313" key="2">
    <source>
        <dbReference type="EMBL" id="RMZ70734.1"/>
    </source>
</evidence>
<proteinExistence type="predicted"/>
<feature type="region of interest" description="Disordered" evidence="1">
    <location>
        <begin position="42"/>
        <end position="64"/>
    </location>
</feature>
<evidence type="ECO:0000313" key="3">
    <source>
        <dbReference type="Proteomes" id="UP000265663"/>
    </source>
</evidence>
<dbReference type="AlphaFoldDB" id="A0A3M7M8K8"/>
<sequence>MVWFGLSASAWECFMLQTAPELNDRTTVVLSKEQGGVFKTATDRRPSVLRHQSGGDDTASIVAKGRGSPNSILGTARVMVTEERFAFAPKSGNRFGSVSLGLSGKHGKSIN</sequence>
<protein>
    <submittedName>
        <fullName evidence="2">Uncharacterized protein</fullName>
    </submittedName>
</protein>
<dbReference type="EMBL" id="KE747824">
    <property type="protein sequence ID" value="RMZ70734.1"/>
    <property type="molecule type" value="Genomic_DNA"/>
</dbReference>
<reference evidence="2 3" key="1">
    <citation type="journal article" date="2014" name="PLoS ONE">
        <title>De novo Genome Assembly of the Fungal Plant Pathogen Pyrenophora semeniperda.</title>
        <authorList>
            <person name="Soliai M.M."/>
            <person name="Meyer S.E."/>
            <person name="Udall J.A."/>
            <person name="Elzinga D.E."/>
            <person name="Hermansen R.A."/>
            <person name="Bodily P.M."/>
            <person name="Hart A.A."/>
            <person name="Coleman C.E."/>
        </authorList>
    </citation>
    <scope>NUCLEOTIDE SEQUENCE [LARGE SCALE GENOMIC DNA]</scope>
    <source>
        <strain evidence="2 3">CCB06</strain>
        <tissue evidence="2">Mycelium</tissue>
    </source>
</reference>
<name>A0A3M7M8K8_9PLEO</name>
<dbReference type="Proteomes" id="UP000265663">
    <property type="component" value="Unassembled WGS sequence"/>
</dbReference>
<organism evidence="2 3">
    <name type="scientific">Pyrenophora seminiperda CCB06</name>
    <dbReference type="NCBI Taxonomy" id="1302712"/>
    <lineage>
        <taxon>Eukaryota</taxon>
        <taxon>Fungi</taxon>
        <taxon>Dikarya</taxon>
        <taxon>Ascomycota</taxon>
        <taxon>Pezizomycotina</taxon>
        <taxon>Dothideomycetes</taxon>
        <taxon>Pleosporomycetidae</taxon>
        <taxon>Pleosporales</taxon>
        <taxon>Pleosporineae</taxon>
        <taxon>Pleosporaceae</taxon>
        <taxon>Pyrenophora</taxon>
    </lineage>
</organism>
<accession>A0A3M7M8K8</accession>